<dbReference type="EMBL" id="JAHQXE010000001">
    <property type="protein sequence ID" value="MBV0901134.1"/>
    <property type="molecule type" value="Genomic_DNA"/>
</dbReference>
<reference evidence="1" key="1">
    <citation type="submission" date="2021-06" db="EMBL/GenBank/DDBJ databases">
        <title>New haloarchaea isolates fom saline soil.</title>
        <authorList>
            <person name="Duran-Viseras A."/>
            <person name="Sanchez-Porro C.S."/>
            <person name="Ventosa A."/>
        </authorList>
    </citation>
    <scope>NUCLEOTIDE SEQUENCE</scope>
    <source>
        <strain evidence="1">JCM 18369</strain>
    </source>
</reference>
<gene>
    <name evidence="1" type="ORF">KTS37_04970</name>
</gene>
<accession>A0AA41KJQ9</accession>
<comment type="caution">
    <text evidence="1">The sequence shown here is derived from an EMBL/GenBank/DDBJ whole genome shotgun (WGS) entry which is preliminary data.</text>
</comment>
<protein>
    <submittedName>
        <fullName evidence="1">Uncharacterized protein</fullName>
    </submittedName>
</protein>
<dbReference type="Proteomes" id="UP001166304">
    <property type="component" value="Unassembled WGS sequence"/>
</dbReference>
<evidence type="ECO:0000313" key="2">
    <source>
        <dbReference type="Proteomes" id="UP001166304"/>
    </source>
</evidence>
<proteinExistence type="predicted"/>
<organism evidence="1 2">
    <name type="scientific">Haloarcula salina</name>
    <dbReference type="NCBI Taxonomy" id="1429914"/>
    <lineage>
        <taxon>Archaea</taxon>
        <taxon>Methanobacteriati</taxon>
        <taxon>Methanobacteriota</taxon>
        <taxon>Stenosarchaea group</taxon>
        <taxon>Halobacteria</taxon>
        <taxon>Halobacteriales</taxon>
        <taxon>Haloarculaceae</taxon>
        <taxon>Haloarcula</taxon>
    </lineage>
</organism>
<keyword evidence="2" id="KW-1185">Reference proteome</keyword>
<dbReference type="AlphaFoldDB" id="A0AA41KJQ9"/>
<sequence>MPNPDDPLYAELEAALDSAENEAAKYHIRQALQIRIAEETAGKDLLSA</sequence>
<evidence type="ECO:0000313" key="1">
    <source>
        <dbReference type="EMBL" id="MBV0901134.1"/>
    </source>
</evidence>
<name>A0AA41KJQ9_9EURY</name>
<dbReference type="RefSeq" id="WP_174242905.1">
    <property type="nucleotide sequence ID" value="NZ_JAHQXE010000001.1"/>
</dbReference>